<name>A0A285GZP3_9ACTN</name>
<accession>A0A285GZP3</accession>
<protein>
    <submittedName>
        <fullName evidence="1">Uncharacterized protein</fullName>
    </submittedName>
</protein>
<organism evidence="1 2">
    <name type="scientific">Paractinoplanes atraurantiacus</name>
    <dbReference type="NCBI Taxonomy" id="1036182"/>
    <lineage>
        <taxon>Bacteria</taxon>
        <taxon>Bacillati</taxon>
        <taxon>Actinomycetota</taxon>
        <taxon>Actinomycetes</taxon>
        <taxon>Micromonosporales</taxon>
        <taxon>Micromonosporaceae</taxon>
        <taxon>Paractinoplanes</taxon>
    </lineage>
</organism>
<gene>
    <name evidence="1" type="ORF">SAMN05421748_103161</name>
</gene>
<sequence>MTTENPASARQQIEDRDRAARAAGFAVDGFLIDHYKELERAPQVVYSRLTVEAALGYLIGHGLVKVAPQEEWPEWQPVEIPEHLLPDVAAAVGGNAALRNQLLGKRGSDGR</sequence>
<dbReference type="Proteomes" id="UP000219612">
    <property type="component" value="Unassembled WGS sequence"/>
</dbReference>
<reference evidence="1 2" key="1">
    <citation type="submission" date="2017-09" db="EMBL/GenBank/DDBJ databases">
        <authorList>
            <person name="Ehlers B."/>
            <person name="Leendertz F.H."/>
        </authorList>
    </citation>
    <scope>NUCLEOTIDE SEQUENCE [LARGE SCALE GENOMIC DNA]</scope>
    <source>
        <strain evidence="1 2">CGMCC 4.6857</strain>
    </source>
</reference>
<dbReference type="RefSeq" id="WP_097319385.1">
    <property type="nucleotide sequence ID" value="NZ_OBDY01000003.1"/>
</dbReference>
<evidence type="ECO:0000313" key="2">
    <source>
        <dbReference type="Proteomes" id="UP000219612"/>
    </source>
</evidence>
<dbReference type="EMBL" id="OBDY01000003">
    <property type="protein sequence ID" value="SNY28938.1"/>
    <property type="molecule type" value="Genomic_DNA"/>
</dbReference>
<keyword evidence="2" id="KW-1185">Reference proteome</keyword>
<dbReference type="AlphaFoldDB" id="A0A285GZP3"/>
<evidence type="ECO:0000313" key="1">
    <source>
        <dbReference type="EMBL" id="SNY28938.1"/>
    </source>
</evidence>
<proteinExistence type="predicted"/>